<feature type="transmembrane region" description="Helical" evidence="2">
    <location>
        <begin position="12"/>
        <end position="32"/>
    </location>
</feature>
<gene>
    <name evidence="3" type="ORF">IAC79_00985</name>
</gene>
<accession>A0A9D1NM68</accession>
<protein>
    <recommendedName>
        <fullName evidence="5">Transmembrane protein</fullName>
    </recommendedName>
</protein>
<sequence length="304" mass="33958">MKRFLGWCARHAWVAAMGVAFFAISAMTPLLADDYLNIEVFYREAPLAAGQLPTWGTYLGVPDFCGHLLRTTWEHWAGLSTCCSDNTGRYLAAFLLRFLTPMPHWCFALLNAAVWMLFTWLAWRLTGLSRRWWPAVASALVAFCFRADACLWVAGACNYVWPAALLLAVALLFLRPRLGESVFAWRNAWMAALLPLGFLSAGGHELFAIPICLGLTVYWLREIVRGRFAINGRLLLTVGFGLGALAVAFSPAIMGRAEDFWRFSTQLRQKAMPHRKGKIHTPSCPVESRQNPSARPMMAGEKAT</sequence>
<name>A0A9D1NM68_9BACT</name>
<evidence type="ECO:0000256" key="1">
    <source>
        <dbReference type="SAM" id="MobiDB-lite"/>
    </source>
</evidence>
<feature type="region of interest" description="Disordered" evidence="1">
    <location>
        <begin position="273"/>
        <end position="304"/>
    </location>
</feature>
<reference evidence="3" key="2">
    <citation type="journal article" date="2021" name="PeerJ">
        <title>Extensive microbial diversity within the chicken gut microbiome revealed by metagenomics and culture.</title>
        <authorList>
            <person name="Gilroy R."/>
            <person name="Ravi A."/>
            <person name="Getino M."/>
            <person name="Pursley I."/>
            <person name="Horton D.L."/>
            <person name="Alikhan N.F."/>
            <person name="Baker D."/>
            <person name="Gharbi K."/>
            <person name="Hall N."/>
            <person name="Watson M."/>
            <person name="Adriaenssens E.M."/>
            <person name="Foster-Nyarko E."/>
            <person name="Jarju S."/>
            <person name="Secka A."/>
            <person name="Antonio M."/>
            <person name="Oren A."/>
            <person name="Chaudhuri R.R."/>
            <person name="La Ragione R."/>
            <person name="Hildebrand F."/>
            <person name="Pallen M.J."/>
        </authorList>
    </citation>
    <scope>NUCLEOTIDE SEQUENCE</scope>
    <source>
        <strain evidence="3">35461</strain>
    </source>
</reference>
<comment type="caution">
    <text evidence="3">The sequence shown here is derived from an EMBL/GenBank/DDBJ whole genome shotgun (WGS) entry which is preliminary data.</text>
</comment>
<reference evidence="3" key="1">
    <citation type="submission" date="2020-10" db="EMBL/GenBank/DDBJ databases">
        <authorList>
            <person name="Gilroy R."/>
        </authorList>
    </citation>
    <scope>NUCLEOTIDE SEQUENCE</scope>
    <source>
        <strain evidence="3">35461</strain>
    </source>
</reference>
<dbReference type="Proteomes" id="UP000886845">
    <property type="component" value="Unassembled WGS sequence"/>
</dbReference>
<dbReference type="Pfam" id="PF19528">
    <property type="entry name" value="DUF6056"/>
    <property type="match status" value="1"/>
</dbReference>
<feature type="transmembrane region" description="Helical" evidence="2">
    <location>
        <begin position="232"/>
        <end position="254"/>
    </location>
</feature>
<evidence type="ECO:0000313" key="3">
    <source>
        <dbReference type="EMBL" id="HIV08676.1"/>
    </source>
</evidence>
<organism evidence="3 4">
    <name type="scientific">Candidatus Spyradenecus faecavium</name>
    <dbReference type="NCBI Taxonomy" id="2840947"/>
    <lineage>
        <taxon>Bacteria</taxon>
        <taxon>Pseudomonadati</taxon>
        <taxon>Lentisphaerota</taxon>
        <taxon>Lentisphaeria</taxon>
        <taxon>Lentisphaerales</taxon>
        <taxon>Lentisphaeraceae</taxon>
        <taxon>Lentisphaeraceae incertae sedis</taxon>
        <taxon>Candidatus Spyradenecus</taxon>
    </lineage>
</organism>
<feature type="transmembrane region" description="Helical" evidence="2">
    <location>
        <begin position="102"/>
        <end position="123"/>
    </location>
</feature>
<keyword evidence="2" id="KW-0472">Membrane</keyword>
<dbReference type="EMBL" id="DVOR01000034">
    <property type="protein sequence ID" value="HIV08676.1"/>
    <property type="molecule type" value="Genomic_DNA"/>
</dbReference>
<feature type="transmembrane region" description="Helical" evidence="2">
    <location>
        <begin position="190"/>
        <end position="220"/>
    </location>
</feature>
<dbReference type="AlphaFoldDB" id="A0A9D1NM68"/>
<keyword evidence="2" id="KW-1133">Transmembrane helix</keyword>
<feature type="non-terminal residue" evidence="3">
    <location>
        <position position="304"/>
    </location>
</feature>
<keyword evidence="2" id="KW-0812">Transmembrane</keyword>
<feature type="transmembrane region" description="Helical" evidence="2">
    <location>
        <begin position="160"/>
        <end position="178"/>
    </location>
</feature>
<evidence type="ECO:0008006" key="5">
    <source>
        <dbReference type="Google" id="ProtNLM"/>
    </source>
</evidence>
<evidence type="ECO:0000256" key="2">
    <source>
        <dbReference type="SAM" id="Phobius"/>
    </source>
</evidence>
<proteinExistence type="predicted"/>
<evidence type="ECO:0000313" key="4">
    <source>
        <dbReference type="Proteomes" id="UP000886845"/>
    </source>
</evidence>
<dbReference type="InterPro" id="IPR045691">
    <property type="entry name" value="DUF6056"/>
</dbReference>